<keyword evidence="5" id="KW-0720">Serine protease</keyword>
<keyword evidence="8" id="KW-1133">Transmembrane helix</keyword>
<comment type="caution">
    <text evidence="10">The sequence shown here is derived from an EMBL/GenBank/DDBJ whole genome shotgun (WGS) entry which is preliminary data.</text>
</comment>
<evidence type="ECO:0000256" key="4">
    <source>
        <dbReference type="ARBA" id="ARBA00022801"/>
    </source>
</evidence>
<dbReference type="GO" id="GO:0008236">
    <property type="term" value="F:serine-type peptidase activity"/>
    <property type="evidence" value="ECO:0007669"/>
    <property type="project" value="UniProtKB-KW"/>
</dbReference>
<dbReference type="EMBL" id="MKVH01000021">
    <property type="protein sequence ID" value="OJX57591.1"/>
    <property type="molecule type" value="Genomic_DNA"/>
</dbReference>
<dbReference type="Pfam" id="PF01343">
    <property type="entry name" value="Peptidase_S49"/>
    <property type="match status" value="2"/>
</dbReference>
<dbReference type="Proteomes" id="UP000184233">
    <property type="component" value="Unassembled WGS sequence"/>
</dbReference>
<dbReference type="PIRSF" id="PIRSF001217">
    <property type="entry name" value="Protease_4_SppA"/>
    <property type="match status" value="1"/>
</dbReference>
<keyword evidence="8" id="KW-0812">Transmembrane</keyword>
<dbReference type="InterPro" id="IPR047217">
    <property type="entry name" value="S49_SppA_67K_type_N"/>
</dbReference>
<evidence type="ECO:0000256" key="3">
    <source>
        <dbReference type="ARBA" id="ARBA00022670"/>
    </source>
</evidence>
<keyword evidence="4" id="KW-0378">Hydrolase</keyword>
<keyword evidence="3" id="KW-0645">Protease</keyword>
<evidence type="ECO:0000256" key="5">
    <source>
        <dbReference type="ARBA" id="ARBA00022825"/>
    </source>
</evidence>
<keyword evidence="6 8" id="KW-0472">Membrane</keyword>
<evidence type="ECO:0000259" key="9">
    <source>
        <dbReference type="Pfam" id="PF01343"/>
    </source>
</evidence>
<evidence type="ECO:0000313" key="11">
    <source>
        <dbReference type="Proteomes" id="UP000184233"/>
    </source>
</evidence>
<accession>A0A1M3KYM4</accession>
<evidence type="ECO:0000313" key="10">
    <source>
        <dbReference type="EMBL" id="OJX57591.1"/>
    </source>
</evidence>
<evidence type="ECO:0000256" key="1">
    <source>
        <dbReference type="ARBA" id="ARBA00004370"/>
    </source>
</evidence>
<comment type="subcellular location">
    <subcellularLocation>
        <location evidence="1">Membrane</location>
    </subcellularLocation>
</comment>
<feature type="active site" description="Proton donor/acceptor" evidence="7">
    <location>
        <position position="180"/>
    </location>
</feature>
<evidence type="ECO:0000256" key="6">
    <source>
        <dbReference type="ARBA" id="ARBA00023136"/>
    </source>
</evidence>
<gene>
    <name evidence="10" type="ORF">BGO89_06350</name>
</gene>
<dbReference type="CDD" id="cd07023">
    <property type="entry name" value="S49_Sppa_N_C"/>
    <property type="match status" value="1"/>
</dbReference>
<dbReference type="GO" id="GO:0016020">
    <property type="term" value="C:membrane"/>
    <property type="evidence" value="ECO:0007669"/>
    <property type="project" value="UniProtKB-SubCell"/>
</dbReference>
<dbReference type="PANTHER" id="PTHR33209">
    <property type="entry name" value="PROTEASE 4"/>
    <property type="match status" value="1"/>
</dbReference>
<dbReference type="InterPro" id="IPR002142">
    <property type="entry name" value="Peptidase_S49"/>
</dbReference>
<dbReference type="InterPro" id="IPR004635">
    <property type="entry name" value="Pept_S49_SppA"/>
</dbReference>
<reference evidence="10 11" key="1">
    <citation type="submission" date="2016-09" db="EMBL/GenBank/DDBJ databases">
        <title>Genome-resolved meta-omics ties microbial dynamics to process performance in biotechnology for thiocyanate degradation.</title>
        <authorList>
            <person name="Kantor R.S."/>
            <person name="Huddy R.J."/>
            <person name="Iyer R."/>
            <person name="Thomas B.C."/>
            <person name="Brown C.T."/>
            <person name="Anantharaman K."/>
            <person name="Tringe S."/>
            <person name="Hettich R.L."/>
            <person name="Harrison S.T."/>
            <person name="Banfield J.F."/>
        </authorList>
    </citation>
    <scope>NUCLEOTIDE SEQUENCE [LARGE SCALE GENOMIC DNA]</scope>
    <source>
        <strain evidence="10">59-99</strain>
    </source>
</reference>
<sequence>MAIIGGILVVFIAIIGIFVSAVTSGLGSKDEPVSVRNNSVLLLDLSNGLQEYDVPAPFNFGNNKRSVTLFDVLLAIRRAKEDTKIKGIYYRAGGEGIGYAKLSEVRDALIDFKTSGKFIYAYMEGGTKAHYFLASVADSIFMPQEALVTINAFGASAPFLKGAFDKLGVEWHVEQFEEYKSAAETMSRSNWTGPAKEELRAIVEQRERTFVDAIAASRKLDPAAVRAALDRGIFTTDTALANKFIDGVAMESGVRDRIRLRIDPKDSSESGTLRLLSINKYVSSVDAKAAEAATDRNHTVAIVYASGAIRPGKNDNAFDNEGIYAKNLIKELRAARDNDDISAIILRIDSPGGSAMASDEIWDAIVDIRKTKPVYASMSDVAASGGYYMAMACDTIIAHPSTITGSIGVISAIPNLSGTMSKIGVTTDTITLGRSAHFLNVTMPMSETDKKVFHEFGSGVYRRFVQKVADSRKKSFEETRLLARGRVWTGEAARANGLVDINGGLLETIKVVKKRLGIAEDVKVRIRMYPEKTNSIDALLRMLGLNDNDDTEENHTNTSTVQNFLAAVTDKGTPVEQVWKTLPGPMKEQVKHAATLTDLGLHEHTLVMLPSLLTND</sequence>
<proteinExistence type="inferred from homology"/>
<dbReference type="GO" id="GO:0006465">
    <property type="term" value="P:signal peptide processing"/>
    <property type="evidence" value="ECO:0007669"/>
    <property type="project" value="InterPro"/>
</dbReference>
<evidence type="ECO:0000256" key="2">
    <source>
        <dbReference type="ARBA" id="ARBA00008683"/>
    </source>
</evidence>
<feature type="domain" description="Peptidase S49" evidence="9">
    <location>
        <begin position="369"/>
        <end position="516"/>
    </location>
</feature>
<dbReference type="CDD" id="cd07018">
    <property type="entry name" value="S49_SppA_67K_type"/>
    <property type="match status" value="1"/>
</dbReference>
<evidence type="ECO:0000256" key="8">
    <source>
        <dbReference type="SAM" id="Phobius"/>
    </source>
</evidence>
<dbReference type="PANTHER" id="PTHR33209:SF1">
    <property type="entry name" value="PEPTIDASE S49 DOMAIN-CONTAINING PROTEIN"/>
    <property type="match status" value="1"/>
</dbReference>
<feature type="active site" description="Nucleophile" evidence="7">
    <location>
        <position position="384"/>
    </location>
</feature>
<feature type="transmembrane region" description="Helical" evidence="8">
    <location>
        <begin position="7"/>
        <end position="27"/>
    </location>
</feature>
<protein>
    <submittedName>
        <fullName evidence="10">Signal peptide peptidase SppA</fullName>
    </submittedName>
</protein>
<dbReference type="InterPro" id="IPR029045">
    <property type="entry name" value="ClpP/crotonase-like_dom_sf"/>
</dbReference>
<dbReference type="STRING" id="1895771.BGO89_06350"/>
<dbReference type="Gene3D" id="6.20.330.10">
    <property type="match status" value="1"/>
</dbReference>
<evidence type="ECO:0000256" key="7">
    <source>
        <dbReference type="PIRSR" id="PIRSR001217-1"/>
    </source>
</evidence>
<dbReference type="InterPro" id="IPR047272">
    <property type="entry name" value="S49_SppA_C"/>
</dbReference>
<comment type="similarity">
    <text evidence="2">Belongs to the peptidase S49 family.</text>
</comment>
<dbReference type="InterPro" id="IPR004634">
    <property type="entry name" value="Pept_S49_pIV"/>
</dbReference>
<feature type="domain" description="Peptidase S49" evidence="9">
    <location>
        <begin position="112"/>
        <end position="254"/>
    </location>
</feature>
<dbReference type="AlphaFoldDB" id="A0A1M3KYM4"/>
<organism evidence="10 11">
    <name type="scientific">Candidatus Kapaibacterium thiocyanatum</name>
    <dbReference type="NCBI Taxonomy" id="1895771"/>
    <lineage>
        <taxon>Bacteria</taxon>
        <taxon>Pseudomonadati</taxon>
        <taxon>Candidatus Kapaibacteriota</taxon>
        <taxon>Candidatus Kapaibacteriia</taxon>
        <taxon>Candidatus Kapaibacteriales</taxon>
        <taxon>Candidatus Kapaibacteriaceae</taxon>
        <taxon>Candidatus Kapaibacterium</taxon>
    </lineage>
</organism>
<dbReference type="SUPFAM" id="SSF52096">
    <property type="entry name" value="ClpP/crotonase"/>
    <property type="match status" value="2"/>
</dbReference>
<dbReference type="Gene3D" id="3.90.226.10">
    <property type="entry name" value="2-enoyl-CoA Hydratase, Chain A, domain 1"/>
    <property type="match status" value="2"/>
</dbReference>
<dbReference type="NCBIfam" id="TIGR00705">
    <property type="entry name" value="SppA_67K"/>
    <property type="match status" value="1"/>
</dbReference>
<dbReference type="NCBIfam" id="TIGR00706">
    <property type="entry name" value="SppA_dom"/>
    <property type="match status" value="1"/>
</dbReference>
<name>A0A1M3KYM4_9BACT</name>